<name>A0A161K4H6_9ZZZZ</name>
<sequence length="179" mass="20311">MAERALIVTLDELAHQLGIKATSNKLPPVMNWNPQLSGDMDMVIRKDGTWWHEGVKIERKKLVQVFSTILRKEGDDYFLLTPVEKWRIRVEDLPFVVNMIERDQGGLFAALNIDGVVEITTDNFALSELDGLMIPMIHIRNGLWARFSRNAYYQLIEECDAIEDATPEVSVRGGLVSLG</sequence>
<dbReference type="Gene3D" id="2.30.270.10">
    <property type="entry name" value="duf1285 protein"/>
    <property type="match status" value="1"/>
</dbReference>
<dbReference type="Pfam" id="PF21028">
    <property type="entry name" value="DUF1285_C"/>
    <property type="match status" value="1"/>
</dbReference>
<reference evidence="3" key="1">
    <citation type="submission" date="2015-10" db="EMBL/GenBank/DDBJ databases">
        <authorList>
            <person name="Gilbert D.G."/>
        </authorList>
    </citation>
    <scope>NUCLEOTIDE SEQUENCE</scope>
</reference>
<gene>
    <name evidence="3" type="ORF">MGWOODY_Tha1670</name>
</gene>
<dbReference type="InterPro" id="IPR023361">
    <property type="entry name" value="DUF1285_beta_roll_sf"/>
</dbReference>
<dbReference type="PIRSF" id="PIRSF029557">
    <property type="entry name" value="UCP029557"/>
    <property type="match status" value="1"/>
</dbReference>
<feature type="domain" description="DUF1285" evidence="1">
    <location>
        <begin position="27"/>
        <end position="92"/>
    </location>
</feature>
<dbReference type="Pfam" id="PF06938">
    <property type="entry name" value="DUF1285_N"/>
    <property type="match status" value="1"/>
</dbReference>
<evidence type="ECO:0000313" key="3">
    <source>
        <dbReference type="EMBL" id="CUS41596.1"/>
    </source>
</evidence>
<evidence type="ECO:0000259" key="1">
    <source>
        <dbReference type="Pfam" id="PF06938"/>
    </source>
</evidence>
<dbReference type="InterPro" id="IPR048342">
    <property type="entry name" value="DUF1285_C"/>
</dbReference>
<accession>A0A161K4H6</accession>
<dbReference type="AlphaFoldDB" id="A0A161K4H6"/>
<protein>
    <submittedName>
        <fullName evidence="3">FIG003620: Proteophosphoglycan</fullName>
    </submittedName>
</protein>
<feature type="domain" description="DUF1285" evidence="2">
    <location>
        <begin position="105"/>
        <end position="166"/>
    </location>
</feature>
<proteinExistence type="predicted"/>
<dbReference type="InterPro" id="IPR048341">
    <property type="entry name" value="DUF1285_N"/>
</dbReference>
<dbReference type="Gene3D" id="3.10.540.10">
    <property type="entry name" value="duf1285 like domain"/>
    <property type="match status" value="1"/>
</dbReference>
<dbReference type="InterPro" id="IPR010707">
    <property type="entry name" value="DUF1285"/>
</dbReference>
<dbReference type="EMBL" id="CZQC01000048">
    <property type="protein sequence ID" value="CUS41596.1"/>
    <property type="molecule type" value="Genomic_DNA"/>
</dbReference>
<organism evidence="3">
    <name type="scientific">hydrothermal vent metagenome</name>
    <dbReference type="NCBI Taxonomy" id="652676"/>
    <lineage>
        <taxon>unclassified sequences</taxon>
        <taxon>metagenomes</taxon>
        <taxon>ecological metagenomes</taxon>
    </lineage>
</organism>
<evidence type="ECO:0000259" key="2">
    <source>
        <dbReference type="Pfam" id="PF21028"/>
    </source>
</evidence>